<reference evidence="2 3" key="1">
    <citation type="journal article" date="2017" name="Antonie Van Leeuwenhoek">
        <title>Rhizobium rhizosphaerae sp. nov., a novel species isolated from rice rhizosphere.</title>
        <authorList>
            <person name="Zhao J.J."/>
            <person name="Zhang J."/>
            <person name="Zhang R.J."/>
            <person name="Zhang C.W."/>
            <person name="Yin H.Q."/>
            <person name="Zhang X.X."/>
        </authorList>
    </citation>
    <scope>NUCLEOTIDE SEQUENCE [LARGE SCALE GENOMIC DNA]</scope>
    <source>
        <strain evidence="2 3">BSs20135</strain>
    </source>
</reference>
<dbReference type="STRING" id="493475.GARC_0114"/>
<evidence type="ECO:0000313" key="3">
    <source>
        <dbReference type="Proteomes" id="UP000006327"/>
    </source>
</evidence>
<dbReference type="SUPFAM" id="SSF47336">
    <property type="entry name" value="ACP-like"/>
    <property type="match status" value="1"/>
</dbReference>
<name>K6XZJ8_9ALTE</name>
<dbReference type="Proteomes" id="UP000006327">
    <property type="component" value="Unassembled WGS sequence"/>
</dbReference>
<dbReference type="eggNOG" id="COG0236">
    <property type="taxonomic scope" value="Bacteria"/>
</dbReference>
<organism evidence="2 3">
    <name type="scientific">Paraglaciecola arctica BSs20135</name>
    <dbReference type="NCBI Taxonomy" id="493475"/>
    <lineage>
        <taxon>Bacteria</taxon>
        <taxon>Pseudomonadati</taxon>
        <taxon>Pseudomonadota</taxon>
        <taxon>Gammaproteobacteria</taxon>
        <taxon>Alteromonadales</taxon>
        <taxon>Alteromonadaceae</taxon>
        <taxon>Paraglaciecola</taxon>
    </lineage>
</organism>
<keyword evidence="3" id="KW-1185">Reference proteome</keyword>
<gene>
    <name evidence="2" type="ORF">GARC_0114</name>
</gene>
<dbReference type="RefSeq" id="WP_007615572.1">
    <property type="nucleotide sequence ID" value="NZ_BAEO01000002.1"/>
</dbReference>
<dbReference type="InterPro" id="IPR036736">
    <property type="entry name" value="ACP-like_sf"/>
</dbReference>
<evidence type="ECO:0000313" key="2">
    <source>
        <dbReference type="EMBL" id="GAC17096.1"/>
    </source>
</evidence>
<dbReference type="EMBL" id="BAEO01000002">
    <property type="protein sequence ID" value="GAC17096.1"/>
    <property type="molecule type" value="Genomic_DNA"/>
</dbReference>
<dbReference type="InterPro" id="IPR009081">
    <property type="entry name" value="PP-bd_ACP"/>
</dbReference>
<comment type="caution">
    <text evidence="2">The sequence shown here is derived from an EMBL/GenBank/DDBJ whole genome shotgun (WGS) entry which is preliminary data.</text>
</comment>
<evidence type="ECO:0000259" key="1">
    <source>
        <dbReference type="PROSITE" id="PS50075"/>
    </source>
</evidence>
<dbReference type="OrthoDB" id="5432342at2"/>
<protein>
    <submittedName>
        <fullName evidence="2">Acyl carrier protein</fullName>
    </submittedName>
</protein>
<proteinExistence type="predicted"/>
<dbReference type="AlphaFoldDB" id="K6XZJ8"/>
<dbReference type="PROSITE" id="PS50075">
    <property type="entry name" value="CARRIER"/>
    <property type="match status" value="1"/>
</dbReference>
<feature type="domain" description="Carrier" evidence="1">
    <location>
        <begin position="5"/>
        <end position="88"/>
    </location>
</feature>
<dbReference type="Pfam" id="PF00550">
    <property type="entry name" value="PP-binding"/>
    <property type="match status" value="1"/>
</dbReference>
<dbReference type="Gene3D" id="1.10.1200.10">
    <property type="entry name" value="ACP-like"/>
    <property type="match status" value="1"/>
</dbReference>
<accession>K6XZJ8</accession>
<sequence>MELEELKTQLKQLIVVECDKEDEMSWQDIEDDEPLFGNQSKVGLDSLDALQLALVLKEHFGIKVEGSKESRKHLQSINSIVEHIQTVGLAK</sequence>